<dbReference type="Proteomes" id="UP000494165">
    <property type="component" value="Unassembled WGS sequence"/>
</dbReference>
<keyword evidence="1" id="KW-0472">Membrane</keyword>
<sequence>MFLRVVVFSSLLAFVVAQDMSLDIYRAPKTNISFQTALKSVFQTLLKLIKAALEPKEQFEFSSYQHENSETPALLNELQGVEQLAPLFAGFPILALLLTAVHTIGNMFTKLIW</sequence>
<evidence type="ECO:0000313" key="3">
    <source>
        <dbReference type="EMBL" id="CAB3368700.1"/>
    </source>
</evidence>
<feature type="chain" id="PRO_5035718366" evidence="2">
    <location>
        <begin position="18"/>
        <end position="113"/>
    </location>
</feature>
<protein>
    <submittedName>
        <fullName evidence="3">Uncharacterized protein</fullName>
    </submittedName>
</protein>
<keyword evidence="1" id="KW-1133">Transmembrane helix</keyword>
<evidence type="ECO:0000256" key="2">
    <source>
        <dbReference type="SAM" id="SignalP"/>
    </source>
</evidence>
<evidence type="ECO:0000256" key="1">
    <source>
        <dbReference type="SAM" id="Phobius"/>
    </source>
</evidence>
<reference evidence="3 4" key="1">
    <citation type="submission" date="2020-04" db="EMBL/GenBank/DDBJ databases">
        <authorList>
            <person name="Alioto T."/>
            <person name="Alioto T."/>
            <person name="Gomez Garrido J."/>
        </authorList>
    </citation>
    <scope>NUCLEOTIDE SEQUENCE [LARGE SCALE GENOMIC DNA]</scope>
</reference>
<dbReference type="AlphaFoldDB" id="A0A8S1CGR6"/>
<name>A0A8S1CGR6_9INSE</name>
<dbReference type="EMBL" id="CADEPI010000039">
    <property type="protein sequence ID" value="CAB3368700.1"/>
    <property type="molecule type" value="Genomic_DNA"/>
</dbReference>
<proteinExistence type="predicted"/>
<keyword evidence="4" id="KW-1185">Reference proteome</keyword>
<feature type="signal peptide" evidence="2">
    <location>
        <begin position="1"/>
        <end position="17"/>
    </location>
</feature>
<accession>A0A8S1CGR6</accession>
<gene>
    <name evidence="3" type="ORF">CLODIP_2_CD00836</name>
</gene>
<comment type="caution">
    <text evidence="3">The sequence shown here is derived from an EMBL/GenBank/DDBJ whole genome shotgun (WGS) entry which is preliminary data.</text>
</comment>
<keyword evidence="1" id="KW-0812">Transmembrane</keyword>
<organism evidence="3 4">
    <name type="scientific">Cloeon dipterum</name>
    <dbReference type="NCBI Taxonomy" id="197152"/>
    <lineage>
        <taxon>Eukaryota</taxon>
        <taxon>Metazoa</taxon>
        <taxon>Ecdysozoa</taxon>
        <taxon>Arthropoda</taxon>
        <taxon>Hexapoda</taxon>
        <taxon>Insecta</taxon>
        <taxon>Pterygota</taxon>
        <taxon>Palaeoptera</taxon>
        <taxon>Ephemeroptera</taxon>
        <taxon>Pisciforma</taxon>
        <taxon>Baetidae</taxon>
        <taxon>Cloeon</taxon>
    </lineage>
</organism>
<evidence type="ECO:0000313" key="4">
    <source>
        <dbReference type="Proteomes" id="UP000494165"/>
    </source>
</evidence>
<keyword evidence="2" id="KW-0732">Signal</keyword>
<feature type="transmembrane region" description="Helical" evidence="1">
    <location>
        <begin position="84"/>
        <end position="105"/>
    </location>
</feature>